<comment type="caution">
    <text evidence="3">The sequence shown here is derived from an EMBL/GenBank/DDBJ whole genome shotgun (WGS) entry which is preliminary data.</text>
</comment>
<keyword evidence="4" id="KW-1185">Reference proteome</keyword>
<gene>
    <name evidence="3" type="ORF">NX786_18500</name>
</gene>
<evidence type="ECO:0000313" key="4">
    <source>
        <dbReference type="Proteomes" id="UP001165263"/>
    </source>
</evidence>
<feature type="transmembrane region" description="Helical" evidence="2">
    <location>
        <begin position="27"/>
        <end position="54"/>
    </location>
</feature>
<keyword evidence="2" id="KW-1133">Transmembrane helix</keyword>
<accession>A0ABT2C1R3</accession>
<evidence type="ECO:0000313" key="3">
    <source>
        <dbReference type="EMBL" id="MCS0631323.1"/>
    </source>
</evidence>
<evidence type="ECO:0000256" key="1">
    <source>
        <dbReference type="SAM" id="MobiDB-lite"/>
    </source>
</evidence>
<dbReference type="Proteomes" id="UP001165263">
    <property type="component" value="Unassembled WGS sequence"/>
</dbReference>
<feature type="transmembrane region" description="Helical" evidence="2">
    <location>
        <begin position="85"/>
        <end position="101"/>
    </location>
</feature>
<feature type="region of interest" description="Disordered" evidence="1">
    <location>
        <begin position="291"/>
        <end position="312"/>
    </location>
</feature>
<reference evidence="3" key="1">
    <citation type="submission" date="2022-08" db="EMBL/GenBank/DDBJ databases">
        <title>Reclassification of Massilia species as members of the genera Telluria, Duganella, Pseudoduganella, Mokoshia gen. nov. and Zemynaea gen. nov. using orthogonal and non-orthogonal genome-based approaches.</title>
        <authorList>
            <person name="Bowman J.P."/>
        </authorList>
    </citation>
    <scope>NUCLEOTIDE SEQUENCE</scope>
    <source>
        <strain evidence="3">LMG 11547</strain>
    </source>
</reference>
<feature type="transmembrane region" description="Helical" evidence="2">
    <location>
        <begin position="151"/>
        <end position="171"/>
    </location>
</feature>
<sequence>MLIAADMCAAMLLYELSFHWRREFRAAIAWLLVLNVLFIVLQAFLFFATSAGIVDFYKMLFGAESRFSEDYLNITRFSGFHVEPGTYANYMGCLLAIMMLVSEFSERLVLLTCVSIIGIFLTNSGSSVYFVPLVTLLGLYLWRKEVRPLHLIVLAAAIATYLIASGIVTHLEERFINQPSDGSLTHRIEGLAAYRAKSVEEKFVGIGFVSDPCVRCHYQDIGVLFNLTTRGGAVVTLALLGLLVRMIRVNGVLLAILLVLVPLNEKMFFYEPPVWLFVLFALTGPTHAARRKATTPGTVHPGGVAPPRERLP</sequence>
<keyword evidence="2" id="KW-0472">Membrane</keyword>
<keyword evidence="2" id="KW-0812">Transmembrane</keyword>
<evidence type="ECO:0000256" key="2">
    <source>
        <dbReference type="SAM" id="Phobius"/>
    </source>
</evidence>
<feature type="transmembrane region" description="Helical" evidence="2">
    <location>
        <begin position="234"/>
        <end position="261"/>
    </location>
</feature>
<organism evidence="3 4">
    <name type="scientific">Telluria mixta</name>
    <dbReference type="NCBI Taxonomy" id="34071"/>
    <lineage>
        <taxon>Bacteria</taxon>
        <taxon>Pseudomonadati</taxon>
        <taxon>Pseudomonadota</taxon>
        <taxon>Betaproteobacteria</taxon>
        <taxon>Burkholderiales</taxon>
        <taxon>Oxalobacteraceae</taxon>
        <taxon>Telluria group</taxon>
        <taxon>Telluria</taxon>
    </lineage>
</organism>
<feature type="transmembrane region" description="Helical" evidence="2">
    <location>
        <begin position="108"/>
        <end position="131"/>
    </location>
</feature>
<proteinExistence type="predicted"/>
<protein>
    <submittedName>
        <fullName evidence="3">Uncharacterized protein</fullName>
    </submittedName>
</protein>
<dbReference type="EMBL" id="JANUHC010000006">
    <property type="protein sequence ID" value="MCS0631323.1"/>
    <property type="molecule type" value="Genomic_DNA"/>
</dbReference>
<feature type="transmembrane region" description="Helical" evidence="2">
    <location>
        <begin position="267"/>
        <end position="284"/>
    </location>
</feature>
<name>A0ABT2C1R3_9BURK</name>
<dbReference type="RefSeq" id="WP_259450396.1">
    <property type="nucleotide sequence ID" value="NZ_CP119520.1"/>
</dbReference>